<dbReference type="EMBL" id="JBHTBY010000001">
    <property type="protein sequence ID" value="MFC7319903.1"/>
    <property type="molecule type" value="Genomic_DNA"/>
</dbReference>
<evidence type="ECO:0000313" key="1">
    <source>
        <dbReference type="EMBL" id="MFC7319903.1"/>
    </source>
</evidence>
<protein>
    <recommendedName>
        <fullName evidence="3">YtxH domain-containing protein</fullName>
    </recommendedName>
</protein>
<gene>
    <name evidence="1" type="ORF">ACFQMN_03255</name>
</gene>
<sequence length="90" mass="10253">MSETVKERKQSQPLSTGVALFLGFIGGALLRSKAAPDDPSIRKTSKEYVKNKYQEKMDHLNETGRQRYEKIQVKKQALKSEARKDAVTRN</sequence>
<evidence type="ECO:0000313" key="2">
    <source>
        <dbReference type="Proteomes" id="UP001596494"/>
    </source>
</evidence>
<evidence type="ECO:0008006" key="3">
    <source>
        <dbReference type="Google" id="ProtNLM"/>
    </source>
</evidence>
<dbReference type="RefSeq" id="WP_289215664.1">
    <property type="nucleotide sequence ID" value="NZ_JAPVRC010000003.1"/>
</dbReference>
<proteinExistence type="predicted"/>
<accession>A0ABW2JZQ0</accession>
<dbReference type="Proteomes" id="UP001596494">
    <property type="component" value="Unassembled WGS sequence"/>
</dbReference>
<reference evidence="2" key="1">
    <citation type="journal article" date="2019" name="Int. J. Syst. Evol. Microbiol.">
        <title>The Global Catalogue of Microorganisms (GCM) 10K type strain sequencing project: providing services to taxonomists for standard genome sequencing and annotation.</title>
        <authorList>
            <consortium name="The Broad Institute Genomics Platform"/>
            <consortium name="The Broad Institute Genome Sequencing Center for Infectious Disease"/>
            <person name="Wu L."/>
            <person name="Ma J."/>
        </authorList>
    </citation>
    <scope>NUCLEOTIDE SEQUENCE [LARGE SCALE GENOMIC DNA]</scope>
    <source>
        <strain evidence="2">CCUG 73951</strain>
    </source>
</reference>
<comment type="caution">
    <text evidence="1">The sequence shown here is derived from an EMBL/GenBank/DDBJ whole genome shotgun (WGS) entry which is preliminary data.</text>
</comment>
<name>A0ABW2JZQ0_9BACI</name>
<keyword evidence="2" id="KW-1185">Reference proteome</keyword>
<organism evidence="1 2">
    <name type="scientific">Halobacillus campisalis</name>
    <dbReference type="NCBI Taxonomy" id="435909"/>
    <lineage>
        <taxon>Bacteria</taxon>
        <taxon>Bacillati</taxon>
        <taxon>Bacillota</taxon>
        <taxon>Bacilli</taxon>
        <taxon>Bacillales</taxon>
        <taxon>Bacillaceae</taxon>
        <taxon>Halobacillus</taxon>
    </lineage>
</organism>